<keyword evidence="3" id="KW-1185">Reference proteome</keyword>
<dbReference type="RefSeq" id="WP_327597230.1">
    <property type="nucleotide sequence ID" value="NZ_JAYXHS010000001.1"/>
</dbReference>
<reference evidence="2 3" key="1">
    <citation type="submission" date="2024-01" db="EMBL/GenBank/DDBJ databases">
        <title>Uliginosibacterium soil sp. nov.</title>
        <authorList>
            <person name="Lv Y."/>
        </authorList>
    </citation>
    <scope>NUCLEOTIDE SEQUENCE [LARGE SCALE GENOMIC DNA]</scope>
    <source>
        <strain evidence="2 3">H3</strain>
    </source>
</reference>
<keyword evidence="1" id="KW-1133">Transmembrane helix</keyword>
<evidence type="ECO:0000256" key="1">
    <source>
        <dbReference type="SAM" id="Phobius"/>
    </source>
</evidence>
<name>A0ABU6JXE1_9RHOO</name>
<evidence type="ECO:0008006" key="4">
    <source>
        <dbReference type="Google" id="ProtNLM"/>
    </source>
</evidence>
<feature type="transmembrane region" description="Helical" evidence="1">
    <location>
        <begin position="7"/>
        <end position="29"/>
    </location>
</feature>
<feature type="transmembrane region" description="Helical" evidence="1">
    <location>
        <begin position="75"/>
        <end position="94"/>
    </location>
</feature>
<protein>
    <recommendedName>
        <fullName evidence="4">Patatin</fullName>
    </recommendedName>
</protein>
<feature type="transmembrane region" description="Helical" evidence="1">
    <location>
        <begin position="100"/>
        <end position="120"/>
    </location>
</feature>
<proteinExistence type="predicted"/>
<organism evidence="2 3">
    <name type="scientific">Uliginosibacterium silvisoli</name>
    <dbReference type="NCBI Taxonomy" id="3114758"/>
    <lineage>
        <taxon>Bacteria</taxon>
        <taxon>Pseudomonadati</taxon>
        <taxon>Pseudomonadota</taxon>
        <taxon>Betaproteobacteria</taxon>
        <taxon>Rhodocyclales</taxon>
        <taxon>Zoogloeaceae</taxon>
        <taxon>Uliginosibacterium</taxon>
    </lineage>
</organism>
<dbReference type="EMBL" id="JAYXHS010000001">
    <property type="protein sequence ID" value="MEC5384249.1"/>
    <property type="molecule type" value="Genomic_DNA"/>
</dbReference>
<feature type="transmembrane region" description="Helical" evidence="1">
    <location>
        <begin position="49"/>
        <end position="68"/>
    </location>
</feature>
<gene>
    <name evidence="2" type="ORF">VVD49_00870</name>
</gene>
<evidence type="ECO:0000313" key="3">
    <source>
        <dbReference type="Proteomes" id="UP001331561"/>
    </source>
</evidence>
<accession>A0ABU6JXE1</accession>
<dbReference type="Proteomes" id="UP001331561">
    <property type="component" value="Unassembled WGS sequence"/>
</dbReference>
<keyword evidence="1" id="KW-0812">Transmembrane</keyword>
<sequence>MDKLKNYLGTIITLIALLTIVSGAVQMIWPGFVLKIIGGSLVLANQHSFGIVGMFMILFGALTLHGLITHSSPALLWASIQKLGAFIAVALGVHEQLFSSLAMAVALFDLLSFFLMIIFWRKMVNGTLAS</sequence>
<evidence type="ECO:0000313" key="2">
    <source>
        <dbReference type="EMBL" id="MEC5384249.1"/>
    </source>
</evidence>
<comment type="caution">
    <text evidence="2">The sequence shown here is derived from an EMBL/GenBank/DDBJ whole genome shotgun (WGS) entry which is preliminary data.</text>
</comment>
<keyword evidence="1" id="KW-0472">Membrane</keyword>